<proteinExistence type="predicted"/>
<protein>
    <submittedName>
        <fullName evidence="2">Uncharacterized protein</fullName>
    </submittedName>
</protein>
<evidence type="ECO:0000313" key="2">
    <source>
        <dbReference type="EMBL" id="PKK59506.1"/>
    </source>
</evidence>
<dbReference type="Proteomes" id="UP000233469">
    <property type="component" value="Unassembled WGS sequence"/>
</dbReference>
<name>A0A2N1MCZ8_9GLOM</name>
<reference evidence="2 3" key="2">
    <citation type="submission" date="2017-10" db="EMBL/GenBank/DDBJ databases">
        <title>Extensive intraspecific genome diversity in a model arbuscular mycorrhizal fungus.</title>
        <authorList>
            <person name="Chen E.C.H."/>
            <person name="Morin E."/>
            <person name="Baudet D."/>
            <person name="Noel J."/>
            <person name="Ndikumana S."/>
            <person name="Charron P."/>
            <person name="St-Onge C."/>
            <person name="Giorgi J."/>
            <person name="Grigoriev I.V."/>
            <person name="Roux C."/>
            <person name="Martin F.M."/>
            <person name="Corradi N."/>
        </authorList>
    </citation>
    <scope>NUCLEOTIDE SEQUENCE [LARGE SCALE GENOMIC DNA]</scope>
    <source>
        <strain evidence="2 3">C2</strain>
    </source>
</reference>
<gene>
    <name evidence="2" type="ORF">RhiirC2_794745</name>
</gene>
<feature type="region of interest" description="Disordered" evidence="1">
    <location>
        <begin position="47"/>
        <end position="67"/>
    </location>
</feature>
<dbReference type="AlphaFoldDB" id="A0A2N1MCZ8"/>
<dbReference type="EMBL" id="LLXL01003018">
    <property type="protein sequence ID" value="PKK59506.1"/>
    <property type="molecule type" value="Genomic_DNA"/>
</dbReference>
<organism evidence="2 3">
    <name type="scientific">Rhizophagus irregularis</name>
    <dbReference type="NCBI Taxonomy" id="588596"/>
    <lineage>
        <taxon>Eukaryota</taxon>
        <taxon>Fungi</taxon>
        <taxon>Fungi incertae sedis</taxon>
        <taxon>Mucoromycota</taxon>
        <taxon>Glomeromycotina</taxon>
        <taxon>Glomeromycetes</taxon>
        <taxon>Glomerales</taxon>
        <taxon>Glomeraceae</taxon>
        <taxon>Rhizophagus</taxon>
    </lineage>
</organism>
<accession>A0A2N1MCZ8</accession>
<comment type="caution">
    <text evidence="2">The sequence shown here is derived from an EMBL/GenBank/DDBJ whole genome shotgun (WGS) entry which is preliminary data.</text>
</comment>
<evidence type="ECO:0000313" key="3">
    <source>
        <dbReference type="Proteomes" id="UP000233469"/>
    </source>
</evidence>
<sequence>MEGVEFTSSQPSGSNNAFSSNQTVVQQLENNNGQGLYVLFCTRTSPKKNEQTASPTLDKSDKQPQQNVPGLKTYVVTTIKGIKVIKVTYESEELAQKVAGRQIIEEKNIFEKYLHSIGNVKGIKSNIKQMYYEVAVTFADRKLEQRFEKE</sequence>
<evidence type="ECO:0000256" key="1">
    <source>
        <dbReference type="SAM" id="MobiDB-lite"/>
    </source>
</evidence>
<feature type="compositionally biased region" description="Polar residues" evidence="1">
    <location>
        <begin position="51"/>
        <end position="67"/>
    </location>
</feature>
<reference evidence="2 3" key="1">
    <citation type="submission" date="2016-04" db="EMBL/GenBank/DDBJ databases">
        <title>Genome analyses suggest a sexual origin of heterokaryosis in a supposedly ancient asexual fungus.</title>
        <authorList>
            <person name="Ropars J."/>
            <person name="Sedzielewska K."/>
            <person name="Noel J."/>
            <person name="Charron P."/>
            <person name="Farinelli L."/>
            <person name="Marton T."/>
            <person name="Kruger M."/>
            <person name="Pelin A."/>
            <person name="Brachmann A."/>
            <person name="Corradi N."/>
        </authorList>
    </citation>
    <scope>NUCLEOTIDE SEQUENCE [LARGE SCALE GENOMIC DNA]</scope>
    <source>
        <strain evidence="2 3">C2</strain>
    </source>
</reference>